<keyword evidence="6 11" id="KW-0479">Metal-binding</keyword>
<feature type="domain" description="Enolase N-terminal" evidence="13">
    <location>
        <begin position="7"/>
        <end position="142"/>
    </location>
</feature>
<evidence type="ECO:0000256" key="2">
    <source>
        <dbReference type="ARBA" id="ARBA00009604"/>
    </source>
</evidence>
<dbReference type="CDD" id="cd03313">
    <property type="entry name" value="enolase"/>
    <property type="match status" value="1"/>
</dbReference>
<dbReference type="EMBL" id="JACOOZ010000006">
    <property type="protein sequence ID" value="MBC5668300.1"/>
    <property type="molecule type" value="Genomic_DNA"/>
</dbReference>
<dbReference type="PANTHER" id="PTHR11902:SF1">
    <property type="entry name" value="ENOLASE"/>
    <property type="match status" value="1"/>
</dbReference>
<evidence type="ECO:0000259" key="13">
    <source>
        <dbReference type="SMART" id="SM01193"/>
    </source>
</evidence>
<dbReference type="EC" id="4.2.1.11" evidence="3 11"/>
<dbReference type="PANTHER" id="PTHR11902">
    <property type="entry name" value="ENOLASE"/>
    <property type="match status" value="1"/>
</dbReference>
<reference evidence="14 15" key="1">
    <citation type="submission" date="2020-08" db="EMBL/GenBank/DDBJ databases">
        <title>Genome public.</title>
        <authorList>
            <person name="Liu C."/>
            <person name="Sun Q."/>
        </authorList>
    </citation>
    <scope>NUCLEOTIDE SEQUENCE [LARGE SCALE GENOMIC DNA]</scope>
    <source>
        <strain evidence="14 15">BX4</strain>
    </source>
</reference>
<keyword evidence="15" id="KW-1185">Reference proteome</keyword>
<dbReference type="InterPro" id="IPR036849">
    <property type="entry name" value="Enolase-like_C_sf"/>
</dbReference>
<keyword evidence="9 11" id="KW-0456">Lyase</keyword>
<keyword evidence="7 11" id="KW-0460">Magnesium</keyword>
<feature type="binding site" evidence="11">
    <location>
        <position position="171"/>
    </location>
    <ligand>
        <name>(2R)-2-phosphoglycerate</name>
        <dbReference type="ChEBI" id="CHEBI:58289"/>
    </ligand>
</feature>
<evidence type="ECO:0000256" key="8">
    <source>
        <dbReference type="ARBA" id="ARBA00023152"/>
    </source>
</evidence>
<dbReference type="PIRSF" id="PIRSF001400">
    <property type="entry name" value="Enolase"/>
    <property type="match status" value="1"/>
</dbReference>
<feature type="binding site" evidence="11">
    <location>
        <position position="295"/>
    </location>
    <ligand>
        <name>Mg(2+)</name>
        <dbReference type="ChEBI" id="CHEBI:18420"/>
    </ligand>
</feature>
<evidence type="ECO:0000256" key="4">
    <source>
        <dbReference type="ARBA" id="ARBA00017068"/>
    </source>
</evidence>
<feature type="binding site" evidence="11">
    <location>
        <position position="398"/>
    </location>
    <ligand>
        <name>(2R)-2-phosphoglycerate</name>
        <dbReference type="ChEBI" id="CHEBI:58289"/>
    </ligand>
</feature>
<evidence type="ECO:0000313" key="15">
    <source>
        <dbReference type="Proteomes" id="UP000597877"/>
    </source>
</evidence>
<dbReference type="Proteomes" id="UP000597877">
    <property type="component" value="Unassembled WGS sequence"/>
</dbReference>
<dbReference type="SFLD" id="SFLDG00178">
    <property type="entry name" value="enolase"/>
    <property type="match status" value="1"/>
</dbReference>
<comment type="catalytic activity">
    <reaction evidence="10">
        <text>(2R)-2-phosphoglycerate = phosphoenolpyruvate + H2O</text>
        <dbReference type="Rhea" id="RHEA:10164"/>
        <dbReference type="ChEBI" id="CHEBI:15377"/>
        <dbReference type="ChEBI" id="CHEBI:58289"/>
        <dbReference type="ChEBI" id="CHEBI:58702"/>
        <dbReference type="EC" id="4.2.1.11"/>
    </reaction>
    <physiologicalReaction direction="left-to-right" evidence="10">
        <dbReference type="Rhea" id="RHEA:10165"/>
    </physiologicalReaction>
</comment>
<comment type="function">
    <text evidence="11">Catalyzes the reversible conversion of 2-phosphoglycerate (2-PG) into phosphoenolpyruvate (PEP). It is essential for the degradation of carbohydrates via glycolysis.</text>
</comment>
<dbReference type="InterPro" id="IPR000941">
    <property type="entry name" value="Enolase"/>
</dbReference>
<sequence length="423" mass="46375">MYKYLKIVNVKGREVMDSRGNPTVEAEVTVKALGMPGEIYTGCAIVPSGASTGIFEAVELRDGEKRYGGKGVLKAVKNINEEIYPALEGENALNQNKIDHIIMNLDKSENKGELGANAILAVSMANAKACALALNIPEYKYVGGISAKTLPVPMMNILNGGAHASNNIDVQEFMILPVGADSFREGLRWCAEVYDSLKKILKSKGLSVAVGDEGGFAPDLSGEEEALDIIVKAIENAGYKANEDFKISLDVAASEWKTNQVGEYLMPKKNKQMNTDELIEMWEEISDKYPIFSIEDPLDEEDWKGWEKITEKLGDKIRLVGDDLFVTNVKRLKRGLKNKCANAILIKPNQIGTVTETLNAVKMAQNMGYIAIMSHRSGESEDTTIADLAVGLNTGYIKTGAPCRGERTAKYNRLLRIEEQMGI</sequence>
<dbReference type="Gene3D" id="3.30.390.10">
    <property type="entry name" value="Enolase-like, N-terminal domain"/>
    <property type="match status" value="1"/>
</dbReference>
<dbReference type="Pfam" id="PF00113">
    <property type="entry name" value="Enolase_C"/>
    <property type="match status" value="1"/>
</dbReference>
<evidence type="ECO:0000256" key="1">
    <source>
        <dbReference type="ARBA" id="ARBA00005031"/>
    </source>
</evidence>
<dbReference type="PROSITE" id="PS00164">
    <property type="entry name" value="ENOLASE"/>
    <property type="match status" value="1"/>
</dbReference>
<accession>A0ABR7F3X1</accession>
<evidence type="ECO:0000256" key="6">
    <source>
        <dbReference type="ARBA" id="ARBA00022723"/>
    </source>
</evidence>
<evidence type="ECO:0000256" key="11">
    <source>
        <dbReference type="HAMAP-Rule" id="MF_00318"/>
    </source>
</evidence>
<feature type="binding site" evidence="11">
    <location>
        <position position="377"/>
    </location>
    <ligand>
        <name>(2R)-2-phosphoglycerate</name>
        <dbReference type="ChEBI" id="CHEBI:58289"/>
    </ligand>
</feature>
<dbReference type="SMART" id="SM01193">
    <property type="entry name" value="Enolase_N"/>
    <property type="match status" value="1"/>
</dbReference>
<dbReference type="SUPFAM" id="SSF54826">
    <property type="entry name" value="Enolase N-terminal domain-like"/>
    <property type="match status" value="1"/>
</dbReference>
<gene>
    <name evidence="11 14" type="primary">eno</name>
    <name evidence="14" type="ORF">H8S00_09920</name>
</gene>
<evidence type="ECO:0000256" key="5">
    <source>
        <dbReference type="ARBA" id="ARBA00022525"/>
    </source>
</evidence>
<keyword evidence="5 11" id="KW-0964">Secreted</keyword>
<feature type="binding site" evidence="11">
    <location>
        <position position="376"/>
    </location>
    <ligand>
        <name>(2R)-2-phosphoglycerate</name>
        <dbReference type="ChEBI" id="CHEBI:58289"/>
    </ligand>
</feature>
<dbReference type="InterPro" id="IPR020810">
    <property type="entry name" value="Enolase_C"/>
</dbReference>
<feature type="binding site" evidence="11">
    <location>
        <position position="250"/>
    </location>
    <ligand>
        <name>Mg(2+)</name>
        <dbReference type="ChEBI" id="CHEBI:18420"/>
    </ligand>
</feature>
<dbReference type="InterPro" id="IPR020811">
    <property type="entry name" value="Enolase_N"/>
</dbReference>
<evidence type="ECO:0000256" key="3">
    <source>
        <dbReference type="ARBA" id="ARBA00012058"/>
    </source>
</evidence>
<dbReference type="SMART" id="SM01192">
    <property type="entry name" value="Enolase_C"/>
    <property type="match status" value="1"/>
</dbReference>
<dbReference type="SUPFAM" id="SSF51604">
    <property type="entry name" value="Enolase C-terminal domain-like"/>
    <property type="match status" value="1"/>
</dbReference>
<dbReference type="Pfam" id="PF03952">
    <property type="entry name" value="Enolase_N"/>
    <property type="match status" value="1"/>
</dbReference>
<dbReference type="HAMAP" id="MF_00318">
    <property type="entry name" value="Enolase"/>
    <property type="match status" value="1"/>
</dbReference>
<keyword evidence="8 11" id="KW-0324">Glycolysis</keyword>
<comment type="similarity">
    <text evidence="2 11">Belongs to the enolase family.</text>
</comment>
<feature type="active site" description="Proton donor" evidence="11">
    <location>
        <position position="213"/>
    </location>
</feature>
<evidence type="ECO:0000313" key="14">
    <source>
        <dbReference type="EMBL" id="MBC5668300.1"/>
    </source>
</evidence>
<keyword evidence="11" id="KW-0963">Cytoplasm</keyword>
<dbReference type="SFLD" id="SFLDF00002">
    <property type="entry name" value="enolase"/>
    <property type="match status" value="1"/>
</dbReference>
<feature type="active site" description="Proton acceptor" evidence="11">
    <location>
        <position position="347"/>
    </location>
</feature>
<proteinExistence type="inferred from homology"/>
<feature type="binding site" evidence="11">
    <location>
        <position position="347"/>
    </location>
    <ligand>
        <name>(2R)-2-phosphoglycerate</name>
        <dbReference type="ChEBI" id="CHEBI:58289"/>
    </ligand>
</feature>
<dbReference type="PRINTS" id="PR00148">
    <property type="entry name" value="ENOLASE"/>
</dbReference>
<dbReference type="InterPro" id="IPR020809">
    <property type="entry name" value="Enolase_CS"/>
</dbReference>
<dbReference type="RefSeq" id="WP_118590046.1">
    <property type="nucleotide sequence ID" value="NZ_JACOOZ010000006.1"/>
</dbReference>
<organism evidence="14 15">
    <name type="scientific">Eubacterium segne</name>
    <dbReference type="NCBI Taxonomy" id="2763045"/>
    <lineage>
        <taxon>Bacteria</taxon>
        <taxon>Bacillati</taxon>
        <taxon>Bacillota</taxon>
        <taxon>Clostridia</taxon>
        <taxon>Eubacteriales</taxon>
        <taxon>Eubacteriaceae</taxon>
        <taxon>Eubacterium</taxon>
    </lineage>
</organism>
<feature type="domain" description="Enolase C-terminal TIM barrel" evidence="12">
    <location>
        <begin position="147"/>
        <end position="423"/>
    </location>
</feature>
<evidence type="ECO:0000256" key="9">
    <source>
        <dbReference type="ARBA" id="ARBA00023239"/>
    </source>
</evidence>
<dbReference type="Gene3D" id="3.20.20.120">
    <property type="entry name" value="Enolase-like C-terminal domain"/>
    <property type="match status" value="1"/>
</dbReference>
<dbReference type="SFLD" id="SFLDS00001">
    <property type="entry name" value="Enolase"/>
    <property type="match status" value="1"/>
</dbReference>
<protein>
    <recommendedName>
        <fullName evidence="4 11">Enolase</fullName>
        <ecNumber evidence="3 11">4.2.1.11</ecNumber>
    </recommendedName>
    <alternativeName>
        <fullName evidence="11">2-phospho-D-glycerate hydro-lyase</fullName>
    </alternativeName>
    <alternativeName>
        <fullName evidence="11">2-phosphoglycerate dehydratase</fullName>
    </alternativeName>
</protein>
<comment type="cofactor">
    <cofactor evidence="11">
        <name>Mg(2+)</name>
        <dbReference type="ChEBI" id="CHEBI:18420"/>
    </cofactor>
    <text evidence="11">Binds a second Mg(2+) ion via substrate during catalysis.</text>
</comment>
<comment type="caution">
    <text evidence="14">The sequence shown here is derived from an EMBL/GenBank/DDBJ whole genome shotgun (WGS) entry which is preliminary data.</text>
</comment>
<dbReference type="GO" id="GO:0004634">
    <property type="term" value="F:phosphopyruvate hydratase activity"/>
    <property type="evidence" value="ECO:0007669"/>
    <property type="project" value="UniProtKB-EC"/>
</dbReference>
<dbReference type="InterPro" id="IPR029017">
    <property type="entry name" value="Enolase-like_N"/>
</dbReference>
<name>A0ABR7F3X1_9FIRM</name>
<comment type="subcellular location">
    <subcellularLocation>
        <location evidence="11">Cytoplasm</location>
    </subcellularLocation>
    <subcellularLocation>
        <location evidence="11">Secreted</location>
    </subcellularLocation>
    <subcellularLocation>
        <location evidence="11">Cell surface</location>
    </subcellularLocation>
    <text evidence="11">Fractions of enolase are present in both the cytoplasm and on the cell surface.</text>
</comment>
<evidence type="ECO:0000256" key="10">
    <source>
        <dbReference type="ARBA" id="ARBA00048951"/>
    </source>
</evidence>
<evidence type="ECO:0000256" key="7">
    <source>
        <dbReference type="ARBA" id="ARBA00022842"/>
    </source>
</evidence>
<comment type="pathway">
    <text evidence="1 11">Carbohydrate degradation; glycolysis; pyruvate from D-glyceraldehyde 3-phosphate: step 4/5.</text>
</comment>
<dbReference type="NCBIfam" id="TIGR01060">
    <property type="entry name" value="eno"/>
    <property type="match status" value="1"/>
</dbReference>
<evidence type="ECO:0000259" key="12">
    <source>
        <dbReference type="SMART" id="SM01192"/>
    </source>
</evidence>
<feature type="binding site" evidence="11">
    <location>
        <position position="322"/>
    </location>
    <ligand>
        <name>Mg(2+)</name>
        <dbReference type="ChEBI" id="CHEBI:18420"/>
    </ligand>
</feature>